<feature type="transmembrane region" description="Helical" evidence="1">
    <location>
        <begin position="103"/>
        <end position="121"/>
    </location>
</feature>
<keyword evidence="1" id="KW-1133">Transmembrane helix</keyword>
<organism evidence="2 3">
    <name type="scientific">Strongylocentrotus purpuratus</name>
    <name type="common">Purple sea urchin</name>
    <dbReference type="NCBI Taxonomy" id="7668"/>
    <lineage>
        <taxon>Eukaryota</taxon>
        <taxon>Metazoa</taxon>
        <taxon>Echinodermata</taxon>
        <taxon>Eleutherozoa</taxon>
        <taxon>Echinozoa</taxon>
        <taxon>Echinoidea</taxon>
        <taxon>Euechinoidea</taxon>
        <taxon>Echinacea</taxon>
        <taxon>Camarodonta</taxon>
        <taxon>Echinidea</taxon>
        <taxon>Strongylocentrotidae</taxon>
        <taxon>Strongylocentrotus</taxon>
    </lineage>
</organism>
<keyword evidence="1" id="KW-0812">Transmembrane</keyword>
<reference evidence="2" key="2">
    <citation type="submission" date="2021-01" db="UniProtKB">
        <authorList>
            <consortium name="EnsemblMetazoa"/>
        </authorList>
    </citation>
    <scope>IDENTIFICATION</scope>
</reference>
<evidence type="ECO:0000313" key="3">
    <source>
        <dbReference type="Proteomes" id="UP000007110"/>
    </source>
</evidence>
<dbReference type="InParanoid" id="A0A7M7T0W0"/>
<name>A0A7M7T0W0_STRPU</name>
<evidence type="ECO:0000256" key="1">
    <source>
        <dbReference type="SAM" id="Phobius"/>
    </source>
</evidence>
<evidence type="ECO:0000313" key="2">
    <source>
        <dbReference type="EnsemblMetazoa" id="XP_030845692"/>
    </source>
</evidence>
<sequence>MEENLEKVLERLSEFIHNTTHYIQPTYDAAILEVNQYISSFDWENLKEEWIALGKHGIQLTLAAADGVLLGIQQELPKLQEEASHWIQETIKKGEQLPWNSRTAWTVFLLTLTFLWIMSSPRNKNRRKEKKEGNTKVEDQMIFSLFDLAKASYVKANALEVMDIVDPNYSVSDDKMTLFLLKFPDDRAIRKQY</sequence>
<accession>A0A7M7T0W0</accession>
<dbReference type="EnsemblMetazoa" id="XM_030989832">
    <property type="protein sequence ID" value="XP_030845692"/>
    <property type="gene ID" value="LOC115925838"/>
</dbReference>
<keyword evidence="3" id="KW-1185">Reference proteome</keyword>
<dbReference type="GeneID" id="115925838"/>
<proteinExistence type="predicted"/>
<dbReference type="FunFam" id="1.25.40.20:FF:001203">
    <property type="entry name" value="Phosphocholine transferase AnkX"/>
    <property type="match status" value="1"/>
</dbReference>
<dbReference type="AlphaFoldDB" id="A0A7M7T0W0"/>
<dbReference type="Proteomes" id="UP000007110">
    <property type="component" value="Unassembled WGS sequence"/>
</dbReference>
<protein>
    <submittedName>
        <fullName evidence="2">Uncharacterized protein</fullName>
    </submittedName>
</protein>
<dbReference type="KEGG" id="spu:115925838"/>
<keyword evidence="1" id="KW-0472">Membrane</keyword>
<dbReference type="RefSeq" id="XP_030845692.1">
    <property type="nucleotide sequence ID" value="XM_030989832.1"/>
</dbReference>
<reference evidence="3" key="1">
    <citation type="submission" date="2015-02" db="EMBL/GenBank/DDBJ databases">
        <title>Genome sequencing for Strongylocentrotus purpuratus.</title>
        <authorList>
            <person name="Murali S."/>
            <person name="Liu Y."/>
            <person name="Vee V."/>
            <person name="English A."/>
            <person name="Wang M."/>
            <person name="Skinner E."/>
            <person name="Han Y."/>
            <person name="Muzny D.M."/>
            <person name="Worley K.C."/>
            <person name="Gibbs R.A."/>
        </authorList>
    </citation>
    <scope>NUCLEOTIDE SEQUENCE</scope>
</reference>